<accession>A0A9N9HGZ2</accession>
<dbReference type="Proteomes" id="UP000789508">
    <property type="component" value="Unassembled WGS sequence"/>
</dbReference>
<keyword evidence="3" id="KW-1185">Reference proteome</keyword>
<evidence type="ECO:0000256" key="1">
    <source>
        <dbReference type="SAM" id="MobiDB-lite"/>
    </source>
</evidence>
<comment type="caution">
    <text evidence="2">The sequence shown here is derived from an EMBL/GenBank/DDBJ whole genome shotgun (WGS) entry which is preliminary data.</text>
</comment>
<evidence type="ECO:0000313" key="2">
    <source>
        <dbReference type="EMBL" id="CAG8685788.1"/>
    </source>
</evidence>
<feature type="non-terminal residue" evidence="2">
    <location>
        <position position="1"/>
    </location>
</feature>
<reference evidence="2" key="1">
    <citation type="submission" date="2021-06" db="EMBL/GenBank/DDBJ databases">
        <authorList>
            <person name="Kallberg Y."/>
            <person name="Tangrot J."/>
            <person name="Rosling A."/>
        </authorList>
    </citation>
    <scope>NUCLEOTIDE SEQUENCE</scope>
    <source>
        <strain evidence="2">FL130A</strain>
    </source>
</reference>
<feature type="region of interest" description="Disordered" evidence="1">
    <location>
        <begin position="1"/>
        <end position="46"/>
    </location>
</feature>
<protein>
    <submittedName>
        <fullName evidence="2">1748_t:CDS:1</fullName>
    </submittedName>
</protein>
<evidence type="ECO:0000313" key="3">
    <source>
        <dbReference type="Proteomes" id="UP000789508"/>
    </source>
</evidence>
<dbReference type="EMBL" id="CAJVPS010015138">
    <property type="protein sequence ID" value="CAG8685788.1"/>
    <property type="molecule type" value="Genomic_DNA"/>
</dbReference>
<name>A0A9N9HGZ2_9GLOM</name>
<proteinExistence type="predicted"/>
<organism evidence="2 3">
    <name type="scientific">Ambispora leptoticha</name>
    <dbReference type="NCBI Taxonomy" id="144679"/>
    <lineage>
        <taxon>Eukaryota</taxon>
        <taxon>Fungi</taxon>
        <taxon>Fungi incertae sedis</taxon>
        <taxon>Mucoromycota</taxon>
        <taxon>Glomeromycotina</taxon>
        <taxon>Glomeromycetes</taxon>
        <taxon>Archaeosporales</taxon>
        <taxon>Ambisporaceae</taxon>
        <taxon>Ambispora</taxon>
    </lineage>
</organism>
<gene>
    <name evidence="2" type="ORF">ALEPTO_LOCUS11006</name>
</gene>
<sequence length="144" mass="15349">TYQSVQQTESKNNDFNSQSNPQNEASTQTITENNLPTSRGKPNSANIAPSSITSIKYFTSTLATSATLLITTTENSSTKVITTVVASSKVVVSSTKVVVAVTNSNSPSNNNLISSADSFLLIDEIFKSIIMALFNSFGLSLIFI</sequence>
<dbReference type="AlphaFoldDB" id="A0A9N9HGZ2"/>